<dbReference type="Proteomes" id="UP001595843">
    <property type="component" value="Unassembled WGS sequence"/>
</dbReference>
<dbReference type="InterPro" id="IPR024038">
    <property type="entry name" value="MYXO-CTERM"/>
</dbReference>
<feature type="chain" id="PRO_5045849047" evidence="1">
    <location>
        <begin position="22"/>
        <end position="99"/>
    </location>
</feature>
<sequence length="99" mass="10940">MLKKTILLIALALTFSLGTQAVIIDTHVNAAPVGENNNVTTRRTDINRNMRGTTNINRTTDYGDYRRVATPADNGNDFNWGWLGVLGLLGLAGRRRREA</sequence>
<organism evidence="2 3">
    <name type="scientific">Salinithrix halophila</name>
    <dbReference type="NCBI Taxonomy" id="1485204"/>
    <lineage>
        <taxon>Bacteria</taxon>
        <taxon>Bacillati</taxon>
        <taxon>Bacillota</taxon>
        <taxon>Bacilli</taxon>
        <taxon>Bacillales</taxon>
        <taxon>Thermoactinomycetaceae</taxon>
        <taxon>Salinithrix</taxon>
    </lineage>
</organism>
<feature type="signal peptide" evidence="1">
    <location>
        <begin position="1"/>
        <end position="21"/>
    </location>
</feature>
<reference evidence="3" key="1">
    <citation type="journal article" date="2019" name="Int. J. Syst. Evol. Microbiol.">
        <title>The Global Catalogue of Microorganisms (GCM) 10K type strain sequencing project: providing services to taxonomists for standard genome sequencing and annotation.</title>
        <authorList>
            <consortium name="The Broad Institute Genomics Platform"/>
            <consortium name="The Broad Institute Genome Sequencing Center for Infectious Disease"/>
            <person name="Wu L."/>
            <person name="Ma J."/>
        </authorList>
    </citation>
    <scope>NUCLEOTIDE SEQUENCE [LARGE SCALE GENOMIC DNA]</scope>
    <source>
        <strain evidence="3">IBRC-M 10813</strain>
    </source>
</reference>
<evidence type="ECO:0000256" key="1">
    <source>
        <dbReference type="SAM" id="SignalP"/>
    </source>
</evidence>
<keyword evidence="1" id="KW-0732">Signal</keyword>
<gene>
    <name evidence="2" type="ORF">ACFOUO_05045</name>
</gene>
<comment type="caution">
    <text evidence="2">The sequence shown here is derived from an EMBL/GenBank/DDBJ whole genome shotgun (WGS) entry which is preliminary data.</text>
</comment>
<dbReference type="NCBIfam" id="TIGR03901">
    <property type="entry name" value="MYXO-CTERM"/>
    <property type="match status" value="1"/>
</dbReference>
<dbReference type="NCBIfam" id="NF041742">
    <property type="entry name" value="WGxxGxxG_fam"/>
    <property type="match status" value="1"/>
</dbReference>
<accession>A0ABV8JCS3</accession>
<protein>
    <submittedName>
        <fullName evidence="2">WGxxGxxG family protein</fullName>
    </submittedName>
</protein>
<name>A0ABV8JCS3_9BACL</name>
<dbReference type="RefSeq" id="WP_380702782.1">
    <property type="nucleotide sequence ID" value="NZ_JBHSAP010000007.1"/>
</dbReference>
<evidence type="ECO:0000313" key="2">
    <source>
        <dbReference type="EMBL" id="MFC4076173.1"/>
    </source>
</evidence>
<evidence type="ECO:0000313" key="3">
    <source>
        <dbReference type="Proteomes" id="UP001595843"/>
    </source>
</evidence>
<proteinExistence type="predicted"/>
<dbReference type="NCBIfam" id="NF038039">
    <property type="entry name" value="WGxxGxxG-CTERM"/>
    <property type="match status" value="1"/>
</dbReference>
<dbReference type="EMBL" id="JBHSAP010000007">
    <property type="protein sequence ID" value="MFC4076173.1"/>
    <property type="molecule type" value="Genomic_DNA"/>
</dbReference>
<keyword evidence="3" id="KW-1185">Reference proteome</keyword>